<reference evidence="3" key="4">
    <citation type="journal article" date="2008" name="Nucleic Acids Res.">
        <title>The rice annotation project database (RAP-DB): 2008 update.</title>
        <authorList>
            <consortium name="The rice annotation project (RAP)"/>
        </authorList>
    </citation>
    <scope>GENOME REANNOTATION</scope>
    <source>
        <strain evidence="3">cv. Nipponbare</strain>
    </source>
</reference>
<dbReference type="Proteomes" id="UP000000763">
    <property type="component" value="Chromosome 2"/>
</dbReference>
<protein>
    <submittedName>
        <fullName evidence="2">Uncharacterized protein</fullName>
    </submittedName>
</protein>
<organism evidence="2 3">
    <name type="scientific">Oryza sativa subsp. japonica</name>
    <name type="common">Rice</name>
    <dbReference type="NCBI Taxonomy" id="39947"/>
    <lineage>
        <taxon>Eukaryota</taxon>
        <taxon>Viridiplantae</taxon>
        <taxon>Streptophyta</taxon>
        <taxon>Embryophyta</taxon>
        <taxon>Tracheophyta</taxon>
        <taxon>Spermatophyta</taxon>
        <taxon>Magnoliopsida</taxon>
        <taxon>Liliopsida</taxon>
        <taxon>Poales</taxon>
        <taxon>Poaceae</taxon>
        <taxon>BOP clade</taxon>
        <taxon>Oryzoideae</taxon>
        <taxon>Oryzeae</taxon>
        <taxon>Oryzinae</taxon>
        <taxon>Oryza</taxon>
        <taxon>Oryza sativa</taxon>
    </lineage>
</organism>
<dbReference type="EMBL" id="AP006168">
    <property type="protein sequence ID" value="BAD23722.1"/>
    <property type="molecule type" value="Genomic_DNA"/>
</dbReference>
<reference evidence="1" key="1">
    <citation type="submission" date="2002-03" db="EMBL/GenBank/DDBJ databases">
        <title>Oryza sativa nipponbare(GA3) genomic DNA, chromosome 2, PAC clone:P0042D01.</title>
        <authorList>
            <person name="Sasaki T."/>
            <person name="Matsumoto T."/>
            <person name="Yamamoto K."/>
        </authorList>
    </citation>
    <scope>NUCLEOTIDE SEQUENCE</scope>
</reference>
<name>Q6K228_ORYSJ</name>
<dbReference type="AlphaFoldDB" id="Q6K228"/>
<reference evidence="2" key="2">
    <citation type="submission" date="2003-01" db="EMBL/GenBank/DDBJ databases">
        <title>Oryza sativa nipponbare(GA3) genomic DNA, chromosome 2, BAC clone:B1469H02.</title>
        <authorList>
            <person name="Sasaki T."/>
            <person name="Matsumoto T."/>
            <person name="Katayose Y."/>
        </authorList>
    </citation>
    <scope>NUCLEOTIDE SEQUENCE</scope>
</reference>
<accession>Q6K228</accession>
<reference evidence="3" key="3">
    <citation type="journal article" date="2005" name="Nature">
        <title>The map-based sequence of the rice genome.</title>
        <authorList>
            <consortium name="International rice genome sequencing project (IRGSP)"/>
            <person name="Matsumoto T."/>
            <person name="Wu J."/>
            <person name="Kanamori H."/>
            <person name="Katayose Y."/>
            <person name="Fujisawa M."/>
            <person name="Namiki N."/>
            <person name="Mizuno H."/>
            <person name="Yamamoto K."/>
            <person name="Antonio B.A."/>
            <person name="Baba T."/>
            <person name="Sakata K."/>
            <person name="Nagamura Y."/>
            <person name="Aoki H."/>
            <person name="Arikawa K."/>
            <person name="Arita K."/>
            <person name="Bito T."/>
            <person name="Chiden Y."/>
            <person name="Fujitsuka N."/>
            <person name="Fukunaka R."/>
            <person name="Hamada M."/>
            <person name="Harada C."/>
            <person name="Hayashi A."/>
            <person name="Hijishita S."/>
            <person name="Honda M."/>
            <person name="Hosokawa S."/>
            <person name="Ichikawa Y."/>
            <person name="Idonuma A."/>
            <person name="Iijima M."/>
            <person name="Ikeda M."/>
            <person name="Ikeno M."/>
            <person name="Ito K."/>
            <person name="Ito S."/>
            <person name="Ito T."/>
            <person name="Ito Y."/>
            <person name="Ito Y."/>
            <person name="Iwabuchi A."/>
            <person name="Kamiya K."/>
            <person name="Karasawa W."/>
            <person name="Kurita K."/>
            <person name="Katagiri S."/>
            <person name="Kikuta A."/>
            <person name="Kobayashi H."/>
            <person name="Kobayashi N."/>
            <person name="Machita K."/>
            <person name="Maehara T."/>
            <person name="Masukawa M."/>
            <person name="Mizubayashi T."/>
            <person name="Mukai Y."/>
            <person name="Nagasaki H."/>
            <person name="Nagata Y."/>
            <person name="Naito S."/>
            <person name="Nakashima M."/>
            <person name="Nakama Y."/>
            <person name="Nakamichi Y."/>
            <person name="Nakamura M."/>
            <person name="Meguro A."/>
            <person name="Negishi M."/>
            <person name="Ohta I."/>
            <person name="Ohta T."/>
            <person name="Okamoto M."/>
            <person name="Ono N."/>
            <person name="Saji S."/>
            <person name="Sakaguchi M."/>
            <person name="Sakai K."/>
            <person name="Shibata M."/>
            <person name="Shimokawa T."/>
            <person name="Song J."/>
            <person name="Takazaki Y."/>
            <person name="Terasawa K."/>
            <person name="Tsugane M."/>
            <person name="Tsuji K."/>
            <person name="Ueda S."/>
            <person name="Waki K."/>
            <person name="Yamagata H."/>
            <person name="Yamamoto M."/>
            <person name="Yamamoto S."/>
            <person name="Yamane H."/>
            <person name="Yoshiki S."/>
            <person name="Yoshihara R."/>
            <person name="Yukawa K."/>
            <person name="Zhong H."/>
            <person name="Yano M."/>
            <person name="Yuan Q."/>
            <person name="Ouyang S."/>
            <person name="Liu J."/>
            <person name="Jones K.M."/>
            <person name="Gansberger K."/>
            <person name="Moffat K."/>
            <person name="Hill J."/>
            <person name="Bera J."/>
            <person name="Fadrosh D."/>
            <person name="Jin S."/>
            <person name="Johri S."/>
            <person name="Kim M."/>
            <person name="Overton L."/>
            <person name="Reardon M."/>
            <person name="Tsitrin T."/>
            <person name="Vuong H."/>
            <person name="Weaver B."/>
            <person name="Ciecko A."/>
            <person name="Tallon L."/>
            <person name="Jackson J."/>
            <person name="Pai G."/>
            <person name="Aken S.V."/>
            <person name="Utterback T."/>
            <person name="Reidmuller S."/>
            <person name="Feldblyum T."/>
            <person name="Hsiao J."/>
            <person name="Zismann V."/>
            <person name="Iobst S."/>
            <person name="de Vazeille A.R."/>
            <person name="Buell C.R."/>
            <person name="Ying K."/>
            <person name="Li Y."/>
            <person name="Lu T."/>
            <person name="Huang Y."/>
            <person name="Zhao Q."/>
            <person name="Feng Q."/>
            <person name="Zhang L."/>
            <person name="Zhu J."/>
            <person name="Weng Q."/>
            <person name="Mu J."/>
            <person name="Lu Y."/>
            <person name="Fan D."/>
            <person name="Liu Y."/>
            <person name="Guan J."/>
            <person name="Zhang Y."/>
            <person name="Yu S."/>
            <person name="Liu X."/>
            <person name="Zhang Y."/>
            <person name="Hong G."/>
            <person name="Han B."/>
            <person name="Choisne N."/>
            <person name="Demange N."/>
            <person name="Orjeda G."/>
            <person name="Samain S."/>
            <person name="Cattolico L."/>
            <person name="Pelletier E."/>
            <person name="Couloux A."/>
            <person name="Segurens B."/>
            <person name="Wincker P."/>
            <person name="D'Hont A."/>
            <person name="Scarpelli C."/>
            <person name="Weissenbach J."/>
            <person name="Salanoubat M."/>
            <person name="Quetier F."/>
            <person name="Yu Y."/>
            <person name="Kim H.R."/>
            <person name="Rambo T."/>
            <person name="Currie J."/>
            <person name="Collura K."/>
            <person name="Luo M."/>
            <person name="Yang T."/>
            <person name="Ammiraju J.S.S."/>
            <person name="Engler F."/>
            <person name="Soderlund C."/>
            <person name="Wing R.A."/>
            <person name="Palmer L.E."/>
            <person name="de la Bastide M."/>
            <person name="Spiegel L."/>
            <person name="Nascimento L."/>
            <person name="Zutavern T."/>
            <person name="O'Shaughnessy A."/>
            <person name="Dike S."/>
            <person name="Dedhia N."/>
            <person name="Preston R."/>
            <person name="Balija V."/>
            <person name="McCombie W.R."/>
            <person name="Chow T."/>
            <person name="Chen H."/>
            <person name="Chung M."/>
            <person name="Chen C."/>
            <person name="Shaw J."/>
            <person name="Wu H."/>
            <person name="Hsiao K."/>
            <person name="Chao Y."/>
            <person name="Chu M."/>
            <person name="Cheng C."/>
            <person name="Hour A."/>
            <person name="Lee P."/>
            <person name="Lin S."/>
            <person name="Lin Y."/>
            <person name="Liou J."/>
            <person name="Liu S."/>
            <person name="Hsing Y."/>
            <person name="Raghuvanshi S."/>
            <person name="Mohanty A."/>
            <person name="Bharti A.K."/>
            <person name="Gaur A."/>
            <person name="Gupta V."/>
            <person name="Kumar D."/>
            <person name="Ravi V."/>
            <person name="Vij S."/>
            <person name="Kapur A."/>
            <person name="Khurana P."/>
            <person name="Khurana P."/>
            <person name="Khurana J.P."/>
            <person name="Tyagi A.K."/>
            <person name="Gaikwad K."/>
            <person name="Singh A."/>
            <person name="Dalal V."/>
            <person name="Srivastava S."/>
            <person name="Dixit A."/>
            <person name="Pal A.K."/>
            <person name="Ghazi I.A."/>
            <person name="Yadav M."/>
            <person name="Pandit A."/>
            <person name="Bhargava A."/>
            <person name="Sureshbabu K."/>
            <person name="Batra K."/>
            <person name="Sharma T.R."/>
            <person name="Mohapatra T."/>
            <person name="Singh N.K."/>
            <person name="Messing J."/>
            <person name="Nelson A.B."/>
            <person name="Fuks G."/>
            <person name="Kavchok S."/>
            <person name="Keizer G."/>
            <person name="Linton E."/>
            <person name="Llaca V."/>
            <person name="Song R."/>
            <person name="Tanyolac B."/>
            <person name="Young S."/>
            <person name="Ho-Il K."/>
            <person name="Hahn J.H."/>
            <person name="Sangsakoo G."/>
            <person name="Vanavichit A."/>
            <person name="de Mattos Luiz.A.T."/>
            <person name="Zimmer P.D."/>
            <person name="Malone G."/>
            <person name="Dellagostin O."/>
            <person name="de Oliveira A.C."/>
            <person name="Bevan M."/>
            <person name="Bancroft I."/>
            <person name="Minx P."/>
            <person name="Cordum H."/>
            <person name="Wilson R."/>
            <person name="Cheng Z."/>
            <person name="Jin W."/>
            <person name="Jiang J."/>
            <person name="Leong S.A."/>
            <person name="Iwama H."/>
            <person name="Gojobori T."/>
            <person name="Itoh T."/>
            <person name="Niimura Y."/>
            <person name="Fujii Y."/>
            <person name="Habara T."/>
            <person name="Sakai H."/>
            <person name="Sato Y."/>
            <person name="Wilson G."/>
            <person name="Kumar K."/>
            <person name="McCouch S."/>
            <person name="Juretic N."/>
            <person name="Hoen D."/>
            <person name="Wright S."/>
            <person name="Bruskiewich R."/>
            <person name="Bureau T."/>
            <person name="Miyao A."/>
            <person name="Hirochika H."/>
            <person name="Nishikawa T."/>
            <person name="Kadowaki K."/>
            <person name="Sugiura M."/>
            <person name="Burr B."/>
            <person name="Sasaki T."/>
        </authorList>
    </citation>
    <scope>NUCLEOTIDE SEQUENCE [LARGE SCALE GENOMIC DNA]</scope>
    <source>
        <strain evidence="3">cv. Nipponbare</strain>
    </source>
</reference>
<sequence>MTAGGLERRDDTGDRRVQRLTAAVVLSGLSLRKLNHASQHWLRLAVRTRVSGVCVARRKAWKLPEGRAPEAVAVVVGQATKRSPGEVLVRDLESRPGHGEVVWAKASSVYTSTRVKVHRELTARGNTVHGVSRVLGTREAKETGEVTELSDVVTLTKTVGAEAGVHCHLQF</sequence>
<proteinExistence type="predicted"/>
<dbReference type="EMBL" id="AP005000">
    <property type="protein sequence ID" value="BAD23162.1"/>
    <property type="molecule type" value="Genomic_DNA"/>
</dbReference>
<evidence type="ECO:0000313" key="1">
    <source>
        <dbReference type="EMBL" id="BAD23162.1"/>
    </source>
</evidence>
<evidence type="ECO:0000313" key="3">
    <source>
        <dbReference type="Proteomes" id="UP000000763"/>
    </source>
</evidence>
<evidence type="ECO:0000313" key="2">
    <source>
        <dbReference type="EMBL" id="BAD23722.1"/>
    </source>
</evidence>
<gene>
    <name evidence="2" type="ORF">B1469H02.2</name>
    <name evidence="1" type="ORF">P0042D01.25</name>
</gene>